<dbReference type="InterPro" id="IPR006398">
    <property type="entry name" value="Tartro_sem_red"/>
</dbReference>
<dbReference type="Pfam" id="PF14833">
    <property type="entry name" value="NAD_binding_11"/>
    <property type="match status" value="1"/>
</dbReference>
<feature type="domain" description="3-hydroxyisobutyrate dehydrogenase-like NAD-binding" evidence="4">
    <location>
        <begin position="166"/>
        <end position="285"/>
    </location>
</feature>
<reference evidence="5" key="1">
    <citation type="submission" date="2015-10" db="EMBL/GenBank/DDBJ databases">
        <authorList>
            <person name="Gilbert D.G."/>
        </authorList>
    </citation>
    <scope>NUCLEOTIDE SEQUENCE</scope>
</reference>
<dbReference type="InterPro" id="IPR006115">
    <property type="entry name" value="6PGDH_NADP-bd"/>
</dbReference>
<keyword evidence="1 5" id="KW-0560">Oxidoreductase</keyword>
<dbReference type="NCBIfam" id="TIGR01505">
    <property type="entry name" value="tartro_sem_red"/>
    <property type="match status" value="1"/>
</dbReference>
<evidence type="ECO:0000313" key="5">
    <source>
        <dbReference type="EMBL" id="CUV02584.1"/>
    </source>
</evidence>
<dbReference type="GO" id="GO:0051287">
    <property type="term" value="F:NAD binding"/>
    <property type="evidence" value="ECO:0007669"/>
    <property type="project" value="InterPro"/>
</dbReference>
<dbReference type="GO" id="GO:0046395">
    <property type="term" value="P:carboxylic acid catabolic process"/>
    <property type="evidence" value="ECO:0007669"/>
    <property type="project" value="UniProtKB-ARBA"/>
</dbReference>
<feature type="domain" description="6-phosphogluconate dehydrogenase NADP-binding" evidence="3">
    <location>
        <begin position="4"/>
        <end position="163"/>
    </location>
</feature>
<accession>A0A160V969</accession>
<dbReference type="GO" id="GO:0008679">
    <property type="term" value="F:2-hydroxy-3-oxopropionate reductase activity"/>
    <property type="evidence" value="ECO:0007669"/>
    <property type="project" value="UniProtKB-EC"/>
</dbReference>
<dbReference type="InterPro" id="IPR002204">
    <property type="entry name" value="3-OH-isobutyrate_DH-rel_CS"/>
</dbReference>
<dbReference type="Pfam" id="PF03446">
    <property type="entry name" value="NAD_binding_2"/>
    <property type="match status" value="1"/>
</dbReference>
<dbReference type="SUPFAM" id="SSF51735">
    <property type="entry name" value="NAD(P)-binding Rossmann-fold domains"/>
    <property type="match status" value="1"/>
</dbReference>
<dbReference type="InterPro" id="IPR015815">
    <property type="entry name" value="HIBADH-related"/>
</dbReference>
<name>A0A160V969_9ZZZZ</name>
<dbReference type="InterPro" id="IPR036291">
    <property type="entry name" value="NAD(P)-bd_dom_sf"/>
</dbReference>
<dbReference type="NCBIfam" id="NF008592">
    <property type="entry name" value="PRK11559.1"/>
    <property type="match status" value="1"/>
</dbReference>
<evidence type="ECO:0000256" key="2">
    <source>
        <dbReference type="ARBA" id="ARBA00023027"/>
    </source>
</evidence>
<evidence type="ECO:0000256" key="1">
    <source>
        <dbReference type="ARBA" id="ARBA00023002"/>
    </source>
</evidence>
<dbReference type="PANTHER" id="PTHR43060:SF3">
    <property type="entry name" value="2-HYDROXY-3-OXOPROPIONATE REDUCTASE"/>
    <property type="match status" value="1"/>
</dbReference>
<dbReference type="InterPro" id="IPR008927">
    <property type="entry name" value="6-PGluconate_DH-like_C_sf"/>
</dbReference>
<sequence>MADQIGFIGLGIMGKPMARNLLKAGYSLTVYDIVGSNQEEVVTDGATAASSSKEVAAASDTIITMLPDSADSEKVILGPDGVLEGAKSGAVIIDMSSIAPLVSQRIAAACAQKGVEMLDAPVSGGEPGAVAGTLAVMVGGKQSIFDKSLDLMQVMGGNVVLTGDIGAGGVTKLANQIIVAANIEALSEALVLSQKAGVDPEKVFNAIRGGLAGSAVMEAKAPMMLSRNFQAGFRIRLHQKDLRNVMQTAQELNIPLPVTSLLQQMLGALVNDGEQESDHSAILKFVEGLAKVEVKSAG</sequence>
<dbReference type="EMBL" id="FAXA01000274">
    <property type="protein sequence ID" value="CUV02584.1"/>
    <property type="molecule type" value="Genomic_DNA"/>
</dbReference>
<dbReference type="InterPro" id="IPR029154">
    <property type="entry name" value="HIBADH-like_NADP-bd"/>
</dbReference>
<dbReference type="PANTHER" id="PTHR43060">
    <property type="entry name" value="3-HYDROXYISOBUTYRATE DEHYDROGENASE-LIKE 1, MITOCHONDRIAL-RELATED"/>
    <property type="match status" value="1"/>
</dbReference>
<dbReference type="PIRSF" id="PIRSF000103">
    <property type="entry name" value="HIBADH"/>
    <property type="match status" value="1"/>
</dbReference>
<dbReference type="SUPFAM" id="SSF48179">
    <property type="entry name" value="6-phosphogluconate dehydrogenase C-terminal domain-like"/>
    <property type="match status" value="1"/>
</dbReference>
<dbReference type="GO" id="GO:0046487">
    <property type="term" value="P:glyoxylate metabolic process"/>
    <property type="evidence" value="ECO:0007669"/>
    <property type="project" value="InterPro"/>
</dbReference>
<dbReference type="Gene3D" id="1.10.1040.10">
    <property type="entry name" value="N-(1-d-carboxylethyl)-l-norvaline Dehydrogenase, domain 2"/>
    <property type="match status" value="1"/>
</dbReference>
<keyword evidence="2" id="KW-0520">NAD</keyword>
<dbReference type="FunFam" id="3.40.50.720:FF:000071">
    <property type="entry name" value="2-hydroxy-3-oxopropionate reductase"/>
    <property type="match status" value="1"/>
</dbReference>
<evidence type="ECO:0000259" key="3">
    <source>
        <dbReference type="Pfam" id="PF03446"/>
    </source>
</evidence>
<dbReference type="Gene3D" id="3.40.50.720">
    <property type="entry name" value="NAD(P)-binding Rossmann-like Domain"/>
    <property type="match status" value="1"/>
</dbReference>
<evidence type="ECO:0000259" key="4">
    <source>
        <dbReference type="Pfam" id="PF14833"/>
    </source>
</evidence>
<dbReference type="AlphaFoldDB" id="A0A160V969"/>
<protein>
    <submittedName>
        <fullName evidence="5">2-hydroxy-3-oxopropionate reductase</fullName>
        <ecNumber evidence="5">1.1.1.60</ecNumber>
    </submittedName>
</protein>
<proteinExistence type="predicted"/>
<dbReference type="EC" id="1.1.1.60" evidence="5"/>
<organism evidence="5">
    <name type="scientific">hydrothermal vent metagenome</name>
    <dbReference type="NCBI Taxonomy" id="652676"/>
    <lineage>
        <taxon>unclassified sequences</taxon>
        <taxon>metagenomes</taxon>
        <taxon>ecological metagenomes</taxon>
    </lineage>
</organism>
<dbReference type="PROSITE" id="PS00895">
    <property type="entry name" value="3_HYDROXYISOBUT_DH"/>
    <property type="match status" value="1"/>
</dbReference>
<dbReference type="InterPro" id="IPR013328">
    <property type="entry name" value="6PGD_dom2"/>
</dbReference>
<gene>
    <name evidence="5" type="ORF">MGWOODY_Clf622</name>
</gene>
<dbReference type="GO" id="GO:0050661">
    <property type="term" value="F:NADP binding"/>
    <property type="evidence" value="ECO:0007669"/>
    <property type="project" value="InterPro"/>
</dbReference>